<evidence type="ECO:0000313" key="2">
    <source>
        <dbReference type="Proteomes" id="UP000273105"/>
    </source>
</evidence>
<keyword evidence="2" id="KW-1185">Reference proteome</keyword>
<reference evidence="1 2" key="1">
    <citation type="submission" date="2018-09" db="EMBL/GenBank/DDBJ databases">
        <title>The draft genome of Acinetobacter sp. strains.</title>
        <authorList>
            <person name="Qin J."/>
            <person name="Feng Y."/>
            <person name="Zong Z."/>
        </authorList>
    </citation>
    <scope>NUCLEOTIDE SEQUENCE [LARGE SCALE GENOMIC DNA]</scope>
    <source>
        <strain evidence="1 2">WCHAc060001</strain>
    </source>
</reference>
<comment type="caution">
    <text evidence="1">The sequence shown here is derived from an EMBL/GenBank/DDBJ whole genome shotgun (WGS) entry which is preliminary data.</text>
</comment>
<evidence type="ECO:0000313" key="1">
    <source>
        <dbReference type="EMBL" id="RLL47435.1"/>
    </source>
</evidence>
<proteinExistence type="predicted"/>
<dbReference type="RefSeq" id="WP_121531718.1">
    <property type="nucleotide sequence ID" value="NZ_RCHE01000011.1"/>
</dbReference>
<protein>
    <submittedName>
        <fullName evidence="1">Glycosyltransferase</fullName>
    </submittedName>
</protein>
<dbReference type="PANTHER" id="PTHR45947:SF3">
    <property type="entry name" value="SULFOQUINOVOSYL TRANSFERASE SQD2"/>
    <property type="match status" value="1"/>
</dbReference>
<dbReference type="EMBL" id="RCHE01000011">
    <property type="protein sequence ID" value="RLL47435.1"/>
    <property type="molecule type" value="Genomic_DNA"/>
</dbReference>
<dbReference type="Gene3D" id="3.40.50.2000">
    <property type="entry name" value="Glycogen Phosphorylase B"/>
    <property type="match status" value="2"/>
</dbReference>
<dbReference type="SUPFAM" id="SSF53756">
    <property type="entry name" value="UDP-Glycosyltransferase/glycogen phosphorylase"/>
    <property type="match status" value="1"/>
</dbReference>
<name>A0ABX9U782_9GAMM</name>
<dbReference type="InterPro" id="IPR050194">
    <property type="entry name" value="Glycosyltransferase_grp1"/>
</dbReference>
<sequence length="377" mass="42912">MAKISILYHHFPHYRAPVMRALAVSKKHQYEFYGCIDDYEGIRAFKGDDFVTINPISFNFDNKGKMDISGYEKAISNDYDAIIIIGNINMKGTWKAQKEASINGLKTLYWAHGWLKKENFIKAKIRNYYFNRADKILTYGFRAKDIAKSTGFNPSKIQVIWNSLDFTKQTEYFERYKDIERSDLRNNIGMPNNKIMLLTISRVTDICHYEWLIDAVAYLESSKNLDCEIWMIGEGPALNGLIELAKVKNVKLNCQGALYDEELIAQHLMSADMVVSPGKLGLTGMHALAYGTPVVTHGNFDLQMPEVEAVIEGQSGVFFKYGDPTDLANKISEFLPKISSYNSIRDICRNSLIGRFTPEDQARLIDEAIDEVLNESS</sequence>
<dbReference type="Pfam" id="PF13692">
    <property type="entry name" value="Glyco_trans_1_4"/>
    <property type="match status" value="1"/>
</dbReference>
<dbReference type="PANTHER" id="PTHR45947">
    <property type="entry name" value="SULFOQUINOVOSYL TRANSFERASE SQD2"/>
    <property type="match status" value="1"/>
</dbReference>
<dbReference type="Proteomes" id="UP000273105">
    <property type="component" value="Unassembled WGS sequence"/>
</dbReference>
<accession>A0ABX9U782</accession>
<organism evidence="1 2">
    <name type="scientific">Acinetobacter cumulans</name>
    <dbReference type="NCBI Taxonomy" id="2136182"/>
    <lineage>
        <taxon>Bacteria</taxon>
        <taxon>Pseudomonadati</taxon>
        <taxon>Pseudomonadota</taxon>
        <taxon>Gammaproteobacteria</taxon>
        <taxon>Moraxellales</taxon>
        <taxon>Moraxellaceae</taxon>
        <taxon>Acinetobacter</taxon>
    </lineage>
</organism>
<gene>
    <name evidence="1" type="ORF">D9K79_06490</name>
</gene>